<comment type="caution">
    <text evidence="3">The sequence shown here is derived from an EMBL/GenBank/DDBJ whole genome shotgun (WGS) entry which is preliminary data.</text>
</comment>
<gene>
    <name evidence="3" type="ORF">FOZ62_001222</name>
</gene>
<dbReference type="GO" id="GO:0006508">
    <property type="term" value="P:proteolysis"/>
    <property type="evidence" value="ECO:0007669"/>
    <property type="project" value="InterPro"/>
</dbReference>
<organism evidence="3 4">
    <name type="scientific">Perkinsus olseni</name>
    <name type="common">Perkinsus atlanticus</name>
    <dbReference type="NCBI Taxonomy" id="32597"/>
    <lineage>
        <taxon>Eukaryota</taxon>
        <taxon>Sar</taxon>
        <taxon>Alveolata</taxon>
        <taxon>Perkinsozoa</taxon>
        <taxon>Perkinsea</taxon>
        <taxon>Perkinsida</taxon>
        <taxon>Perkinsidae</taxon>
        <taxon>Perkinsus</taxon>
    </lineage>
</organism>
<dbReference type="Gene3D" id="3.40.50.1820">
    <property type="entry name" value="alpha/beta hydrolase"/>
    <property type="match status" value="1"/>
</dbReference>
<sequence>STCEDANFCRFMGAVVPLRRRGISMFDMRITQKLSGPGPAIPCTLPGRDDALDRYLNQKEVQRKLGVNKRFQSGSPAGDFGRDALFPFETLLPELLEAEIRVLLFDGDQDFVCNWIGFERVANEIDWPGRAAFVRAPRQEYETDPNPENTVPKKSAHSSPGQPARGWSCASSADNSDCPYQPQSFCDVKPRSIGCMKENLKVLAQI</sequence>
<name>A0A7J6PZK3_PEROL</name>
<protein>
    <submittedName>
        <fullName evidence="3">Uncharacterized protein</fullName>
    </submittedName>
</protein>
<dbReference type="InterPro" id="IPR029058">
    <property type="entry name" value="AB_hydrolase_fold"/>
</dbReference>
<dbReference type="InterPro" id="IPR001563">
    <property type="entry name" value="Peptidase_S10"/>
</dbReference>
<comment type="similarity">
    <text evidence="1">Belongs to the peptidase S10 family.</text>
</comment>
<dbReference type="EMBL" id="JABANM010033335">
    <property type="protein sequence ID" value="KAF4701438.1"/>
    <property type="molecule type" value="Genomic_DNA"/>
</dbReference>
<evidence type="ECO:0000256" key="1">
    <source>
        <dbReference type="ARBA" id="ARBA00009431"/>
    </source>
</evidence>
<accession>A0A7J6PZK3</accession>
<feature type="non-terminal residue" evidence="3">
    <location>
        <position position="1"/>
    </location>
</feature>
<dbReference type="Proteomes" id="UP000574390">
    <property type="component" value="Unassembled WGS sequence"/>
</dbReference>
<evidence type="ECO:0000313" key="3">
    <source>
        <dbReference type="EMBL" id="KAF4701438.1"/>
    </source>
</evidence>
<proteinExistence type="inferred from homology"/>
<reference evidence="3 4" key="1">
    <citation type="submission" date="2020-04" db="EMBL/GenBank/DDBJ databases">
        <title>Perkinsus olseni comparative genomics.</title>
        <authorList>
            <person name="Bogema D.R."/>
        </authorList>
    </citation>
    <scope>NUCLEOTIDE SEQUENCE [LARGE SCALE GENOMIC DNA]</scope>
    <source>
        <strain evidence="3">ATCC PRA-205</strain>
    </source>
</reference>
<dbReference type="AlphaFoldDB" id="A0A7J6PZK3"/>
<feature type="region of interest" description="Disordered" evidence="2">
    <location>
        <begin position="136"/>
        <end position="177"/>
    </location>
</feature>
<dbReference type="SUPFAM" id="SSF53474">
    <property type="entry name" value="alpha/beta-Hydrolases"/>
    <property type="match status" value="1"/>
</dbReference>
<evidence type="ECO:0000256" key="2">
    <source>
        <dbReference type="SAM" id="MobiDB-lite"/>
    </source>
</evidence>
<dbReference type="GO" id="GO:0004185">
    <property type="term" value="F:serine-type carboxypeptidase activity"/>
    <property type="evidence" value="ECO:0007669"/>
    <property type="project" value="InterPro"/>
</dbReference>
<evidence type="ECO:0000313" key="4">
    <source>
        <dbReference type="Proteomes" id="UP000574390"/>
    </source>
</evidence>
<dbReference type="Pfam" id="PF00450">
    <property type="entry name" value="Peptidase_S10"/>
    <property type="match status" value="1"/>
</dbReference>